<dbReference type="OrthoDB" id="662061at2"/>
<evidence type="ECO:0000313" key="3">
    <source>
        <dbReference type="Proteomes" id="UP000006054"/>
    </source>
</evidence>
<organism evidence="2 3">
    <name type="scientific">Bernardetia litoralis (strain ATCC 23117 / DSM 6794 / NBRC 15988 / NCIMB 1366 / Fx l1 / Sio-4)</name>
    <name type="common">Flexibacter litoralis</name>
    <dbReference type="NCBI Taxonomy" id="880071"/>
    <lineage>
        <taxon>Bacteria</taxon>
        <taxon>Pseudomonadati</taxon>
        <taxon>Bacteroidota</taxon>
        <taxon>Cytophagia</taxon>
        <taxon>Cytophagales</taxon>
        <taxon>Bernardetiaceae</taxon>
        <taxon>Bernardetia</taxon>
    </lineage>
</organism>
<name>I4AGP0_BERLS</name>
<dbReference type="STRING" id="880071.Fleli_0662"/>
<accession>I4AGP0</accession>
<dbReference type="KEGG" id="fli:Fleli_0662"/>
<dbReference type="Proteomes" id="UP000006054">
    <property type="component" value="Chromosome"/>
</dbReference>
<dbReference type="EMBL" id="CP003345">
    <property type="protein sequence ID" value="AFM03125.1"/>
    <property type="molecule type" value="Genomic_DNA"/>
</dbReference>
<evidence type="ECO:0000256" key="1">
    <source>
        <dbReference type="SAM" id="Coils"/>
    </source>
</evidence>
<proteinExistence type="predicted"/>
<dbReference type="Pfam" id="PF10504">
    <property type="entry name" value="DUF2452"/>
    <property type="match status" value="1"/>
</dbReference>
<dbReference type="HOGENOM" id="CLU_1685361_0_0_10"/>
<protein>
    <recommendedName>
        <fullName evidence="4">DUF2452 domain-containing protein</fullName>
    </recommendedName>
</protein>
<evidence type="ECO:0000313" key="2">
    <source>
        <dbReference type="EMBL" id="AFM03125.1"/>
    </source>
</evidence>
<keyword evidence="3" id="KW-1185">Reference proteome</keyword>
<dbReference type="eggNOG" id="ENOG5031K1P">
    <property type="taxonomic scope" value="Bacteria"/>
</dbReference>
<gene>
    <name evidence="2" type="ordered locus">Fleli_0662</name>
</gene>
<sequence length="183" mass="21019">MSDKEKSIKEDKNKAENALFDKKQKLQFENFVNPIDADKIAKNPGLLPYAHTVGGAIIVPTEKGIMKSKALSAMEQQTEMQLDQIREQINLLAKQAQEIQSRTQISLEIYNADMGFEPLVNHTYFLYERSQTGEKVLSMIAPEQWGRSSKMIFMAEVLLLADRTWKVIRENEEENQNENNIDI</sequence>
<evidence type="ECO:0008006" key="4">
    <source>
        <dbReference type="Google" id="ProtNLM"/>
    </source>
</evidence>
<keyword evidence="1" id="KW-0175">Coiled coil</keyword>
<dbReference type="InterPro" id="IPR019534">
    <property type="entry name" value="DUF2452"/>
</dbReference>
<feature type="coiled-coil region" evidence="1">
    <location>
        <begin position="75"/>
        <end position="102"/>
    </location>
</feature>
<dbReference type="AlphaFoldDB" id="I4AGP0"/>
<reference evidence="3" key="1">
    <citation type="submission" date="2012-06" db="EMBL/GenBank/DDBJ databases">
        <title>The complete genome of Flexibacter litoralis DSM 6794.</title>
        <authorList>
            <person name="Lucas S."/>
            <person name="Copeland A."/>
            <person name="Lapidus A."/>
            <person name="Glavina del Rio T."/>
            <person name="Dalin E."/>
            <person name="Tice H."/>
            <person name="Bruce D."/>
            <person name="Goodwin L."/>
            <person name="Pitluck S."/>
            <person name="Peters L."/>
            <person name="Ovchinnikova G."/>
            <person name="Lu M."/>
            <person name="Kyrpides N."/>
            <person name="Mavromatis K."/>
            <person name="Ivanova N."/>
            <person name="Brettin T."/>
            <person name="Detter J.C."/>
            <person name="Han C."/>
            <person name="Larimer F."/>
            <person name="Land M."/>
            <person name="Hauser L."/>
            <person name="Markowitz V."/>
            <person name="Cheng J.-F."/>
            <person name="Hugenholtz P."/>
            <person name="Woyke T."/>
            <person name="Wu D."/>
            <person name="Spring S."/>
            <person name="Lang E."/>
            <person name="Kopitz M."/>
            <person name="Brambilla E."/>
            <person name="Klenk H.-P."/>
            <person name="Eisen J.A."/>
        </authorList>
    </citation>
    <scope>NUCLEOTIDE SEQUENCE [LARGE SCALE GENOMIC DNA]</scope>
    <source>
        <strain evidence="3">ATCC 23117 / DSM 6794 / NBRC 15988 / NCIMB 1366 / Sio-4</strain>
    </source>
</reference>